<organism evidence="10 11">
    <name type="scientific">Trichormus variabilis NIES-23</name>
    <dbReference type="NCBI Taxonomy" id="1973479"/>
    <lineage>
        <taxon>Bacteria</taxon>
        <taxon>Bacillati</taxon>
        <taxon>Cyanobacteriota</taxon>
        <taxon>Cyanophyceae</taxon>
        <taxon>Nostocales</taxon>
        <taxon>Nostocaceae</taxon>
        <taxon>Trichormus</taxon>
    </lineage>
</organism>
<proteinExistence type="inferred from homology"/>
<dbReference type="Pfam" id="PF02386">
    <property type="entry name" value="TrkH"/>
    <property type="match status" value="1"/>
</dbReference>
<gene>
    <name evidence="10" type="ORF">NIES23_37470</name>
</gene>
<dbReference type="Proteomes" id="UP000217507">
    <property type="component" value="Chromosome"/>
</dbReference>
<evidence type="ECO:0000256" key="7">
    <source>
        <dbReference type="ARBA" id="ARBA00023065"/>
    </source>
</evidence>
<dbReference type="GO" id="GO:0030001">
    <property type="term" value="P:metal ion transport"/>
    <property type="evidence" value="ECO:0007669"/>
    <property type="project" value="UniProtKB-ARBA"/>
</dbReference>
<evidence type="ECO:0000256" key="5">
    <source>
        <dbReference type="ARBA" id="ARBA00022692"/>
    </source>
</evidence>
<dbReference type="GO" id="GO:0005886">
    <property type="term" value="C:plasma membrane"/>
    <property type="evidence" value="ECO:0007669"/>
    <property type="project" value="UniProtKB-SubCell"/>
</dbReference>
<protein>
    <submittedName>
        <fullName evidence="10">Uncharacterized protein</fullName>
    </submittedName>
</protein>
<dbReference type="EMBL" id="AP018216">
    <property type="protein sequence ID" value="BAY70936.1"/>
    <property type="molecule type" value="Genomic_DNA"/>
</dbReference>
<name>A0A1Z4KPN1_ANAVA</name>
<reference evidence="10 11" key="1">
    <citation type="submission" date="2017-06" db="EMBL/GenBank/DDBJ databases">
        <title>Genome sequencing of cyanobaciteial culture collection at National Institute for Environmental Studies (NIES).</title>
        <authorList>
            <person name="Hirose Y."/>
            <person name="Shimura Y."/>
            <person name="Fujisawa T."/>
            <person name="Nakamura Y."/>
            <person name="Kawachi M."/>
        </authorList>
    </citation>
    <scope>NUCLEOTIDE SEQUENCE [LARGE SCALE GENOMIC DNA]</scope>
    <source>
        <strain evidence="10 11">NIES-23</strain>
    </source>
</reference>
<keyword evidence="4" id="KW-1003">Cell membrane</keyword>
<keyword evidence="5 9" id="KW-0812">Transmembrane</keyword>
<keyword evidence="3" id="KW-0813">Transport</keyword>
<dbReference type="GO" id="GO:0008324">
    <property type="term" value="F:monoatomic cation transmembrane transporter activity"/>
    <property type="evidence" value="ECO:0007669"/>
    <property type="project" value="InterPro"/>
</dbReference>
<keyword evidence="6 9" id="KW-1133">Transmembrane helix</keyword>
<dbReference type="AlphaFoldDB" id="A0A1Z4KPN1"/>
<dbReference type="InterPro" id="IPR003445">
    <property type="entry name" value="Cat_transpt"/>
</dbReference>
<keyword evidence="7" id="KW-0406">Ion transport</keyword>
<evidence type="ECO:0000313" key="10">
    <source>
        <dbReference type="EMBL" id="BAY70936.1"/>
    </source>
</evidence>
<comment type="similarity">
    <text evidence="2">Belongs to the TrkH potassium transport family.</text>
</comment>
<evidence type="ECO:0000256" key="1">
    <source>
        <dbReference type="ARBA" id="ARBA00004651"/>
    </source>
</evidence>
<keyword evidence="8 9" id="KW-0472">Membrane</keyword>
<evidence type="ECO:0000256" key="3">
    <source>
        <dbReference type="ARBA" id="ARBA00022448"/>
    </source>
</evidence>
<sequence length="100" mass="11378">MLLLGLLGMPWWEALNYAMTTISTGGFAITSEGLTVYAPIVQLAAIAIMITGATSFSVHAKLLSQHRLSILWRDPQHRMLWLLLVLEYYCYWNITRLQAH</sequence>
<evidence type="ECO:0000256" key="2">
    <source>
        <dbReference type="ARBA" id="ARBA00009137"/>
    </source>
</evidence>
<comment type="subcellular location">
    <subcellularLocation>
        <location evidence="1">Cell membrane</location>
        <topology evidence="1">Multi-pass membrane protein</topology>
    </subcellularLocation>
</comment>
<evidence type="ECO:0000256" key="8">
    <source>
        <dbReference type="ARBA" id="ARBA00023136"/>
    </source>
</evidence>
<evidence type="ECO:0000256" key="6">
    <source>
        <dbReference type="ARBA" id="ARBA00022989"/>
    </source>
</evidence>
<feature type="transmembrane region" description="Helical" evidence="9">
    <location>
        <begin position="36"/>
        <end position="58"/>
    </location>
</feature>
<evidence type="ECO:0000256" key="9">
    <source>
        <dbReference type="SAM" id="Phobius"/>
    </source>
</evidence>
<dbReference type="PANTHER" id="PTHR32024">
    <property type="entry name" value="TRK SYSTEM POTASSIUM UPTAKE PROTEIN TRKG-RELATED"/>
    <property type="match status" value="1"/>
</dbReference>
<accession>A0A1Z4KPN1</accession>
<evidence type="ECO:0000256" key="4">
    <source>
        <dbReference type="ARBA" id="ARBA00022475"/>
    </source>
</evidence>
<evidence type="ECO:0000313" key="11">
    <source>
        <dbReference type="Proteomes" id="UP000217507"/>
    </source>
</evidence>
<dbReference type="PANTHER" id="PTHR32024:SF2">
    <property type="entry name" value="TRK SYSTEM POTASSIUM UPTAKE PROTEIN TRKG-RELATED"/>
    <property type="match status" value="1"/>
</dbReference>